<keyword evidence="2" id="KW-0732">Signal</keyword>
<dbReference type="EMBL" id="FJOG01000028">
    <property type="protein sequence ID" value="CZR64782.1"/>
    <property type="molecule type" value="Genomic_DNA"/>
</dbReference>
<name>A0A1L7XIC0_9HELO</name>
<protein>
    <submittedName>
        <fullName evidence="3">Uncharacterized protein</fullName>
    </submittedName>
</protein>
<feature type="compositionally biased region" description="Low complexity" evidence="1">
    <location>
        <begin position="64"/>
        <end position="73"/>
    </location>
</feature>
<gene>
    <name evidence="3" type="ORF">PAC_14681</name>
</gene>
<feature type="compositionally biased region" description="Polar residues" evidence="1">
    <location>
        <begin position="100"/>
        <end position="112"/>
    </location>
</feature>
<dbReference type="AlphaFoldDB" id="A0A1L7XIC0"/>
<proteinExistence type="predicted"/>
<feature type="compositionally biased region" description="Low complexity" evidence="1">
    <location>
        <begin position="47"/>
        <end position="57"/>
    </location>
</feature>
<evidence type="ECO:0000313" key="4">
    <source>
        <dbReference type="Proteomes" id="UP000184330"/>
    </source>
</evidence>
<feature type="signal peptide" evidence="2">
    <location>
        <begin position="1"/>
        <end position="20"/>
    </location>
</feature>
<evidence type="ECO:0000256" key="2">
    <source>
        <dbReference type="SAM" id="SignalP"/>
    </source>
</evidence>
<evidence type="ECO:0000256" key="1">
    <source>
        <dbReference type="SAM" id="MobiDB-lite"/>
    </source>
</evidence>
<reference evidence="3 4" key="1">
    <citation type="submission" date="2016-03" db="EMBL/GenBank/DDBJ databases">
        <authorList>
            <person name="Ploux O."/>
        </authorList>
    </citation>
    <scope>NUCLEOTIDE SEQUENCE [LARGE SCALE GENOMIC DNA]</scope>
    <source>
        <strain evidence="3 4">UAMH 11012</strain>
    </source>
</reference>
<organism evidence="3 4">
    <name type="scientific">Phialocephala subalpina</name>
    <dbReference type="NCBI Taxonomy" id="576137"/>
    <lineage>
        <taxon>Eukaryota</taxon>
        <taxon>Fungi</taxon>
        <taxon>Dikarya</taxon>
        <taxon>Ascomycota</taxon>
        <taxon>Pezizomycotina</taxon>
        <taxon>Leotiomycetes</taxon>
        <taxon>Helotiales</taxon>
        <taxon>Mollisiaceae</taxon>
        <taxon>Phialocephala</taxon>
        <taxon>Phialocephala fortinii species complex</taxon>
    </lineage>
</organism>
<accession>A0A1L7XIC0</accession>
<evidence type="ECO:0000313" key="3">
    <source>
        <dbReference type="EMBL" id="CZR64782.1"/>
    </source>
</evidence>
<feature type="chain" id="PRO_5009875285" evidence="2">
    <location>
        <begin position="21"/>
        <end position="112"/>
    </location>
</feature>
<feature type="region of interest" description="Disordered" evidence="1">
    <location>
        <begin position="36"/>
        <end position="112"/>
    </location>
</feature>
<keyword evidence="4" id="KW-1185">Reference proteome</keyword>
<sequence>MLFSKLIMTVSLMAAGLAVAMPAADGVNVAVRDDEAPTGSFSFVSQTGTRTRGPRPTGTGGAQPTGTRGPRLTGTGGARPSGSGRPSGTRSRRPRPTGTFTLSSSATETPSV</sequence>
<feature type="compositionally biased region" description="Low complexity" evidence="1">
    <location>
        <begin position="80"/>
        <end position="89"/>
    </location>
</feature>
<dbReference type="Proteomes" id="UP000184330">
    <property type="component" value="Unassembled WGS sequence"/>
</dbReference>